<dbReference type="SUPFAM" id="SSF47413">
    <property type="entry name" value="lambda repressor-like DNA-binding domains"/>
    <property type="match status" value="1"/>
</dbReference>
<name>A0ABS4GYB9_9BACL</name>
<comment type="caution">
    <text evidence="1">The sequence shown here is derived from an EMBL/GenBank/DDBJ whole genome shotgun (WGS) entry which is preliminary data.</text>
</comment>
<reference evidence="1 2" key="1">
    <citation type="submission" date="2021-03" db="EMBL/GenBank/DDBJ databases">
        <title>Genomic Encyclopedia of Type Strains, Phase IV (KMG-IV): sequencing the most valuable type-strain genomes for metagenomic binning, comparative biology and taxonomic classification.</title>
        <authorList>
            <person name="Goeker M."/>
        </authorList>
    </citation>
    <scope>NUCLEOTIDE SEQUENCE [LARGE SCALE GENOMIC DNA]</scope>
    <source>
        <strain evidence="1 2">DSM 24738</strain>
    </source>
</reference>
<keyword evidence="1" id="KW-0238">DNA-binding</keyword>
<dbReference type="InterPro" id="IPR010982">
    <property type="entry name" value="Lambda_DNA-bd_dom_sf"/>
</dbReference>
<sequence>MKYFYKEMIVEKGLKQRWIAKQINVDEGDLSRFIRGKGNLPKHKVQMVEDLLFG</sequence>
<dbReference type="EMBL" id="JAGGKT010000036">
    <property type="protein sequence ID" value="MBP1935032.1"/>
    <property type="molecule type" value="Genomic_DNA"/>
</dbReference>
<dbReference type="RefSeq" id="WP_209812994.1">
    <property type="nucleotide sequence ID" value="NZ_JAGGKT010000036.1"/>
</dbReference>
<evidence type="ECO:0000313" key="1">
    <source>
        <dbReference type="EMBL" id="MBP1935032.1"/>
    </source>
</evidence>
<proteinExistence type="predicted"/>
<dbReference type="Gene3D" id="1.10.260.40">
    <property type="entry name" value="lambda repressor-like DNA-binding domains"/>
    <property type="match status" value="1"/>
</dbReference>
<protein>
    <submittedName>
        <fullName evidence="1">XRE-type DNA-binding protein</fullName>
    </submittedName>
</protein>
<gene>
    <name evidence="1" type="ORF">J2Z37_005052</name>
</gene>
<evidence type="ECO:0000313" key="2">
    <source>
        <dbReference type="Proteomes" id="UP001519343"/>
    </source>
</evidence>
<dbReference type="Proteomes" id="UP001519343">
    <property type="component" value="Unassembled WGS sequence"/>
</dbReference>
<dbReference type="GO" id="GO:0003677">
    <property type="term" value="F:DNA binding"/>
    <property type="evidence" value="ECO:0007669"/>
    <property type="project" value="UniProtKB-KW"/>
</dbReference>
<keyword evidence="2" id="KW-1185">Reference proteome</keyword>
<organism evidence="1 2">
    <name type="scientific">Ammoniphilus resinae</name>
    <dbReference type="NCBI Taxonomy" id="861532"/>
    <lineage>
        <taxon>Bacteria</taxon>
        <taxon>Bacillati</taxon>
        <taxon>Bacillota</taxon>
        <taxon>Bacilli</taxon>
        <taxon>Bacillales</taxon>
        <taxon>Paenibacillaceae</taxon>
        <taxon>Aneurinibacillus group</taxon>
        <taxon>Ammoniphilus</taxon>
    </lineage>
</organism>
<accession>A0ABS4GYB9</accession>